<protein>
    <submittedName>
        <fullName evidence="1">Transferase (TIGR04331 family)</fullName>
    </submittedName>
</protein>
<dbReference type="Proteomes" id="UP001155144">
    <property type="component" value="Unassembled WGS sequence"/>
</dbReference>
<gene>
    <name evidence="1" type="ORF">GGP45_003109</name>
</gene>
<evidence type="ECO:0000313" key="1">
    <source>
        <dbReference type="EMBL" id="MCS4122742.1"/>
    </source>
</evidence>
<reference evidence="1" key="1">
    <citation type="submission" date="2022-08" db="EMBL/GenBank/DDBJ databases">
        <title>Genomic Encyclopedia of Type Strains, Phase V (KMG-V): Genome sequencing to study the core and pangenomes of soil and plant-associated prokaryotes.</title>
        <authorList>
            <person name="Whitman W."/>
        </authorList>
    </citation>
    <scope>NUCLEOTIDE SEQUENCE</scope>
    <source>
        <strain evidence="1">SP3026</strain>
    </source>
</reference>
<dbReference type="GO" id="GO:0016740">
    <property type="term" value="F:transferase activity"/>
    <property type="evidence" value="ECO:0007669"/>
    <property type="project" value="UniProtKB-KW"/>
</dbReference>
<comment type="caution">
    <text evidence="1">The sequence shown here is derived from an EMBL/GenBank/DDBJ whole genome shotgun (WGS) entry which is preliminary data.</text>
</comment>
<dbReference type="AlphaFoldDB" id="A0A9X3A9L0"/>
<proteinExistence type="predicted"/>
<keyword evidence="1" id="KW-0808">Transferase</keyword>
<dbReference type="InterPro" id="IPR027603">
    <property type="entry name" value="LIC12162"/>
</dbReference>
<evidence type="ECO:0000313" key="2">
    <source>
        <dbReference type="Proteomes" id="UP001155144"/>
    </source>
</evidence>
<dbReference type="EMBL" id="JANUBL010000009">
    <property type="protein sequence ID" value="MCS4122742.1"/>
    <property type="molecule type" value="Genomic_DNA"/>
</dbReference>
<dbReference type="RefSeq" id="WP_259040446.1">
    <property type="nucleotide sequence ID" value="NZ_JANUBL010000009.1"/>
</dbReference>
<name>A0A9X3A9L0_9BACT</name>
<organism evidence="1 2">
    <name type="scientific">Salinibacter ruber</name>
    <dbReference type="NCBI Taxonomy" id="146919"/>
    <lineage>
        <taxon>Bacteria</taxon>
        <taxon>Pseudomonadati</taxon>
        <taxon>Rhodothermota</taxon>
        <taxon>Rhodothermia</taxon>
        <taxon>Rhodothermales</taxon>
        <taxon>Salinibacteraceae</taxon>
        <taxon>Salinibacter</taxon>
    </lineage>
</organism>
<accession>A0A9X3A9L0</accession>
<sequence length="580" mass="66428">MIFLTSVDRQKTTEEGKGLGPWVDNEDIVLSESPFDRKEAHQAAQCVQGMTEERSGELAQILNDIHGLEHSERYWSIVLNQSVQRLISMSYERLAIVRHAAAQSKSGSRFLMLEEDSFRPPVSLRSTAQFVSGSDRFNWQLFSQCVESEGLTHTEVQHEFDEDTSQFTITSREKRGFQRFFDHSNFGLRSRVAHSGLRISSRLSKLRFLIGSRGRAWEIRQFPIYLEGPRFFKDVDRERRSLIGRVNWETEDRALQELLRRCLAHHLPAIFVERFGRLRREVLALIERNGVPDIILTGPMVGQAPFRTWVAECVRRGSTLFGIQHGSGYGDVPEDAREAQERRVADKFLTWGWERREKDHPLPVPRFAGTSSKPFQTNKRNGVLWVTSGQTFYGSYKYPLWLRWHQMGATGFGVDHSSRVACYQALNESIRANTTIRYKGSDPNVAATVERVFGSDNISSKGTLLEQAENAELVLVDHYPSTSFYELLNAQVPVILVDDIPDWYLDGAATDVLWDLLECGILHTTPESASALVNDIYPNVEEWWDQSERQSILKRARYHLARGAEAPMQEYAAFINQHLD</sequence>
<dbReference type="NCBIfam" id="TIGR04331">
    <property type="entry name" value="o_ant_LIC12162"/>
    <property type="match status" value="1"/>
</dbReference>